<evidence type="ECO:0000313" key="2">
    <source>
        <dbReference type="Proteomes" id="UP000566985"/>
    </source>
</evidence>
<proteinExistence type="predicted"/>
<comment type="caution">
    <text evidence="1">The sequence shown here is derived from an EMBL/GenBank/DDBJ whole genome shotgun (WGS) entry which is preliminary data.</text>
</comment>
<sequence length="70" mass="7364">MFASPTLALMVSASLLAGCAVRADRDLIADRVTPLRTVAKQVSAEALLNCGVLLLMNSREMSGNSNDSLI</sequence>
<dbReference type="Proteomes" id="UP000566985">
    <property type="component" value="Unassembled WGS sequence"/>
</dbReference>
<dbReference type="EMBL" id="JABWPM010000013">
    <property type="protein sequence ID" value="NUY97391.1"/>
    <property type="molecule type" value="Genomic_DNA"/>
</dbReference>
<name>A0A7Y6NF82_9GAMM</name>
<dbReference type="AlphaFoldDB" id="A0A7Y6NF82"/>
<gene>
    <name evidence="1" type="ORF">HU668_13110</name>
</gene>
<organism evidence="1 2">
    <name type="scientific">Pantoea brenneri</name>
    <dbReference type="NCBI Taxonomy" id="472694"/>
    <lineage>
        <taxon>Bacteria</taxon>
        <taxon>Pseudomonadati</taxon>
        <taxon>Pseudomonadota</taxon>
        <taxon>Gammaproteobacteria</taxon>
        <taxon>Enterobacterales</taxon>
        <taxon>Erwiniaceae</taxon>
        <taxon>Pantoea</taxon>
    </lineage>
</organism>
<dbReference type="RefSeq" id="WP_069729132.1">
    <property type="nucleotide sequence ID" value="NZ_JABWPE010000013.1"/>
</dbReference>
<evidence type="ECO:0000313" key="1">
    <source>
        <dbReference type="EMBL" id="NUY97391.1"/>
    </source>
</evidence>
<reference evidence="1 2" key="1">
    <citation type="submission" date="2020-05" db="EMBL/GenBank/DDBJ databases">
        <title>Whole Genome Sequences of Enterobacteriales Associated with the International Space Station.</title>
        <authorList>
            <person name="Bharadwaj A."/>
            <person name="Daudu R."/>
            <person name="Singh N."/>
            <person name="Wood J."/>
            <person name="Debieu M."/>
            <person name="Mason C."/>
            <person name="Wang C."/>
            <person name="Venkateswaran K."/>
        </authorList>
    </citation>
    <scope>NUCLEOTIDE SEQUENCE [LARGE SCALE GENOMIC DNA]</scope>
    <source>
        <strain evidence="1 2">IF5SW-B1</strain>
    </source>
</reference>
<protein>
    <submittedName>
        <fullName evidence="1">Uncharacterized protein</fullName>
    </submittedName>
</protein>
<dbReference type="GeneID" id="57345947"/>
<accession>A0A7Y6NF82</accession>